<dbReference type="SUPFAM" id="SSF54637">
    <property type="entry name" value="Thioesterase/thiol ester dehydrase-isomerase"/>
    <property type="match status" value="1"/>
</dbReference>
<dbReference type="RefSeq" id="WP_053236451.1">
    <property type="nucleotide sequence ID" value="NZ_CP011125.1"/>
</dbReference>
<dbReference type="STRING" id="927083.DB32_006552"/>
<dbReference type="InterPro" id="IPR006683">
    <property type="entry name" value="Thioestr_dom"/>
</dbReference>
<comment type="similarity">
    <text evidence="1">Belongs to the thioesterase PaaI family.</text>
</comment>
<keyword evidence="2" id="KW-0378">Hydrolase</keyword>
<dbReference type="NCBIfam" id="TIGR00369">
    <property type="entry name" value="unchar_dom_1"/>
    <property type="match status" value="1"/>
</dbReference>
<dbReference type="OrthoDB" id="9813282at2"/>
<dbReference type="KEGG" id="samy:DB32_006552"/>
<name>A0A0F6YLF6_9BACT</name>
<dbReference type="Proteomes" id="UP000034883">
    <property type="component" value="Chromosome"/>
</dbReference>
<sequence length="169" mass="18178">MTHPSRDRSYRYPLPLPSPAPLLERSGLDAMRAMANGELPPPSIAATLDYTLTHVAEGEATFEGDVPDYVFNPLGSVHGGYVSTLLDSALGCAVHTTLRAGLAYTSATLEVKFLRALRPDVGRVRAEGRVVHPGTRVAVAEARLVGVRDGKLYATATSTCFVFDPLDRR</sequence>
<reference evidence="4 5" key="1">
    <citation type="submission" date="2015-03" db="EMBL/GenBank/DDBJ databases">
        <title>Genome assembly of Sandaracinus amylolyticus DSM 53668.</title>
        <authorList>
            <person name="Sharma G."/>
            <person name="Subramanian S."/>
        </authorList>
    </citation>
    <scope>NUCLEOTIDE SEQUENCE [LARGE SCALE GENOMIC DNA]</scope>
    <source>
        <strain evidence="4 5">DSM 53668</strain>
    </source>
</reference>
<accession>A0A0F6YLF6</accession>
<dbReference type="PANTHER" id="PTHR21660">
    <property type="entry name" value="THIOESTERASE SUPERFAMILY MEMBER-RELATED"/>
    <property type="match status" value="1"/>
</dbReference>
<protein>
    <recommendedName>
        <fullName evidence="3">Thioesterase domain-containing protein</fullName>
    </recommendedName>
</protein>
<dbReference type="PANTHER" id="PTHR21660:SF1">
    <property type="entry name" value="ACYL-COENZYME A THIOESTERASE 13"/>
    <property type="match status" value="1"/>
</dbReference>
<evidence type="ECO:0000259" key="3">
    <source>
        <dbReference type="Pfam" id="PF03061"/>
    </source>
</evidence>
<evidence type="ECO:0000313" key="4">
    <source>
        <dbReference type="EMBL" id="AKF09403.1"/>
    </source>
</evidence>
<proteinExistence type="inferred from homology"/>
<feature type="domain" description="Thioesterase" evidence="3">
    <location>
        <begin position="75"/>
        <end position="145"/>
    </location>
</feature>
<evidence type="ECO:0000313" key="5">
    <source>
        <dbReference type="Proteomes" id="UP000034883"/>
    </source>
</evidence>
<dbReference type="Gene3D" id="3.10.129.10">
    <property type="entry name" value="Hotdog Thioesterase"/>
    <property type="match status" value="1"/>
</dbReference>
<dbReference type="CDD" id="cd03443">
    <property type="entry name" value="PaaI_thioesterase"/>
    <property type="match status" value="1"/>
</dbReference>
<dbReference type="InterPro" id="IPR003736">
    <property type="entry name" value="PAAI_dom"/>
</dbReference>
<dbReference type="EMBL" id="CP011125">
    <property type="protein sequence ID" value="AKF09403.1"/>
    <property type="molecule type" value="Genomic_DNA"/>
</dbReference>
<evidence type="ECO:0000256" key="1">
    <source>
        <dbReference type="ARBA" id="ARBA00008324"/>
    </source>
</evidence>
<dbReference type="InterPro" id="IPR029069">
    <property type="entry name" value="HotDog_dom_sf"/>
</dbReference>
<evidence type="ECO:0000256" key="2">
    <source>
        <dbReference type="ARBA" id="ARBA00022801"/>
    </source>
</evidence>
<dbReference type="GO" id="GO:0047617">
    <property type="term" value="F:fatty acyl-CoA hydrolase activity"/>
    <property type="evidence" value="ECO:0007669"/>
    <property type="project" value="InterPro"/>
</dbReference>
<keyword evidence="5" id="KW-1185">Reference proteome</keyword>
<organism evidence="4 5">
    <name type="scientific">Sandaracinus amylolyticus</name>
    <dbReference type="NCBI Taxonomy" id="927083"/>
    <lineage>
        <taxon>Bacteria</taxon>
        <taxon>Pseudomonadati</taxon>
        <taxon>Myxococcota</taxon>
        <taxon>Polyangia</taxon>
        <taxon>Polyangiales</taxon>
        <taxon>Sandaracinaceae</taxon>
        <taxon>Sandaracinus</taxon>
    </lineage>
</organism>
<dbReference type="AlphaFoldDB" id="A0A0F6YLF6"/>
<dbReference type="InterPro" id="IPR039298">
    <property type="entry name" value="ACOT13"/>
</dbReference>
<dbReference type="Pfam" id="PF03061">
    <property type="entry name" value="4HBT"/>
    <property type="match status" value="1"/>
</dbReference>
<gene>
    <name evidence="4" type="ORF">DB32_006552</name>
</gene>